<organism evidence="2 3">
    <name type="scientific">Belnapia rosea</name>
    <dbReference type="NCBI Taxonomy" id="938405"/>
    <lineage>
        <taxon>Bacteria</taxon>
        <taxon>Pseudomonadati</taxon>
        <taxon>Pseudomonadota</taxon>
        <taxon>Alphaproteobacteria</taxon>
        <taxon>Acetobacterales</taxon>
        <taxon>Roseomonadaceae</taxon>
        <taxon>Belnapia</taxon>
    </lineage>
</organism>
<keyword evidence="3" id="KW-1185">Reference proteome</keyword>
<dbReference type="AlphaFoldDB" id="A0A1G7CEF8"/>
<gene>
    <name evidence="2" type="ORF">SAMN04487779_103123</name>
</gene>
<dbReference type="InterPro" id="IPR007047">
    <property type="entry name" value="Flp_Fap"/>
</dbReference>
<proteinExistence type="predicted"/>
<keyword evidence="1" id="KW-0472">Membrane</keyword>
<accession>A0A1G7CEF8</accession>
<evidence type="ECO:0000256" key="1">
    <source>
        <dbReference type="SAM" id="Phobius"/>
    </source>
</evidence>
<protein>
    <submittedName>
        <fullName evidence="2">Flp/Fap pilin component</fullName>
    </submittedName>
</protein>
<dbReference type="Pfam" id="PF04964">
    <property type="entry name" value="Flp_Fap"/>
    <property type="match status" value="1"/>
</dbReference>
<evidence type="ECO:0000313" key="2">
    <source>
        <dbReference type="EMBL" id="SDE37643.1"/>
    </source>
</evidence>
<dbReference type="EMBL" id="FMZX01000031">
    <property type="protein sequence ID" value="SDE37643.1"/>
    <property type="molecule type" value="Genomic_DNA"/>
</dbReference>
<keyword evidence="1" id="KW-0812">Transmembrane</keyword>
<feature type="transmembrane region" description="Helical" evidence="1">
    <location>
        <begin position="21"/>
        <end position="42"/>
    </location>
</feature>
<keyword evidence="1" id="KW-1133">Transmembrane helix</keyword>
<evidence type="ECO:0000313" key="3">
    <source>
        <dbReference type="Proteomes" id="UP000198925"/>
    </source>
</evidence>
<dbReference type="RefSeq" id="WP_218128055.1">
    <property type="nucleotide sequence ID" value="NZ_FMZX01000031.1"/>
</dbReference>
<name>A0A1G7CEF8_9PROT</name>
<reference evidence="2 3" key="1">
    <citation type="submission" date="2016-10" db="EMBL/GenBank/DDBJ databases">
        <authorList>
            <person name="de Groot N.N."/>
        </authorList>
    </citation>
    <scope>NUCLEOTIDE SEQUENCE [LARGE SCALE GENOMIC DNA]</scope>
    <source>
        <strain evidence="2 3">CPCC 100156</strain>
    </source>
</reference>
<dbReference type="Proteomes" id="UP000198925">
    <property type="component" value="Unassembled WGS sequence"/>
</dbReference>
<sequence length="58" mass="5784">MIRFLMTSAISTLKDRKGVTAAEYAVLAAGIVIAVGGAATAFGPTLTAAFTGLKLTGP</sequence>